<comment type="caution">
    <text evidence="3">The sequence shown here is derived from an EMBL/GenBank/DDBJ whole genome shotgun (WGS) entry which is preliminary data.</text>
</comment>
<dbReference type="PANTHER" id="PTHR13343:SF17">
    <property type="entry name" value="CELLULAR REPRESSOR OF E1A-STIMULATED GENES, ISOFORM A"/>
    <property type="match status" value="1"/>
</dbReference>
<dbReference type="InterPro" id="IPR037119">
    <property type="entry name" value="Haem_oxidase_HugZ-like_sf"/>
</dbReference>
<reference evidence="3" key="1">
    <citation type="submission" date="2016-10" db="EMBL/GenBank/DDBJ databases">
        <title>Sequence of Gallionella enrichment culture.</title>
        <authorList>
            <person name="Poehlein A."/>
            <person name="Muehling M."/>
            <person name="Daniel R."/>
        </authorList>
    </citation>
    <scope>NUCLEOTIDE SEQUENCE</scope>
</reference>
<organism evidence="3">
    <name type="scientific">mine drainage metagenome</name>
    <dbReference type="NCBI Taxonomy" id="410659"/>
    <lineage>
        <taxon>unclassified sequences</taxon>
        <taxon>metagenomes</taxon>
        <taxon>ecological metagenomes</taxon>
    </lineage>
</organism>
<dbReference type="InterPro" id="IPR019595">
    <property type="entry name" value="DUF2470"/>
</dbReference>
<gene>
    <name evidence="3" type="ORF">GALL_280730</name>
</gene>
<dbReference type="Gene3D" id="2.30.110.10">
    <property type="entry name" value="Electron Transport, Fmn-binding Protein, Chain A"/>
    <property type="match status" value="1"/>
</dbReference>
<dbReference type="GO" id="GO:0005737">
    <property type="term" value="C:cytoplasm"/>
    <property type="evidence" value="ECO:0007669"/>
    <property type="project" value="UniProtKB-ARBA"/>
</dbReference>
<dbReference type="InterPro" id="IPR055343">
    <property type="entry name" value="CREG_beta-barrel"/>
</dbReference>
<dbReference type="AlphaFoldDB" id="A0A1J5R3J9"/>
<dbReference type="Pfam" id="PF10615">
    <property type="entry name" value="DUF2470"/>
    <property type="match status" value="1"/>
</dbReference>
<feature type="domain" description="DUF2470" evidence="1">
    <location>
        <begin position="157"/>
        <end position="226"/>
    </location>
</feature>
<dbReference type="InterPro" id="IPR012349">
    <property type="entry name" value="Split_barrel_FMN-bd"/>
</dbReference>
<dbReference type="SUPFAM" id="SSF50475">
    <property type="entry name" value="FMN-binding split barrel"/>
    <property type="match status" value="1"/>
</dbReference>
<dbReference type="Gene3D" id="3.20.180.10">
    <property type="entry name" value="PNP-oxidase-like"/>
    <property type="match status" value="1"/>
</dbReference>
<sequence length="234" mass="25732">MHDLGLEARQFVRAHPNGVLSTLSKRLGGFPFGSIAPFMLDHAGRPVILISTLAEHTKNLDADPRCSLIAHPCAQDAQAAGRVTLVGHASRLAEKDAMGPRYLRYLPEAEGYFDMHDFFFYRLEIEAVRFIGGFGKIHWIAPADFAPPANDLDASEPGILAHMNADHVDNLRAYCAHVHGVQAQEVAMIGVDTDGFDVRADGRLLRFAFTQPVRNAGEVRKALVDLAHQCRQQA</sequence>
<proteinExistence type="predicted"/>
<evidence type="ECO:0000259" key="2">
    <source>
        <dbReference type="Pfam" id="PF13883"/>
    </source>
</evidence>
<accession>A0A1J5R3J9</accession>
<dbReference type="EMBL" id="MLJW01000307">
    <property type="protein sequence ID" value="OIQ90026.1"/>
    <property type="molecule type" value="Genomic_DNA"/>
</dbReference>
<name>A0A1J5R3J9_9ZZZZ</name>
<feature type="domain" description="CREG-like beta-barrel" evidence="2">
    <location>
        <begin position="8"/>
        <end position="144"/>
    </location>
</feature>
<evidence type="ECO:0000259" key="1">
    <source>
        <dbReference type="Pfam" id="PF10615"/>
    </source>
</evidence>
<dbReference type="PANTHER" id="PTHR13343">
    <property type="entry name" value="CREG1 PROTEIN"/>
    <property type="match status" value="1"/>
</dbReference>
<dbReference type="Pfam" id="PF13883">
    <property type="entry name" value="CREG_beta-barrel"/>
    <property type="match status" value="1"/>
</dbReference>
<evidence type="ECO:0000313" key="3">
    <source>
        <dbReference type="EMBL" id="OIQ90026.1"/>
    </source>
</evidence>
<protein>
    <submittedName>
        <fullName evidence="3">Pyridoxamine 5'-phosphate oxidase</fullName>
    </submittedName>
</protein>